<protein>
    <submittedName>
        <fullName evidence="1">Immunity 51 family protein</fullName>
    </submittedName>
</protein>
<organism evidence="1 2">
    <name type="scientific">Streptomyces yaizuensis</name>
    <dbReference type="NCBI Taxonomy" id="2989713"/>
    <lineage>
        <taxon>Bacteria</taxon>
        <taxon>Bacillati</taxon>
        <taxon>Actinomycetota</taxon>
        <taxon>Actinomycetes</taxon>
        <taxon>Kitasatosporales</taxon>
        <taxon>Streptomycetaceae</taxon>
        <taxon>Streptomyces</taxon>
    </lineage>
</organism>
<dbReference type="InterPro" id="IPR028956">
    <property type="entry name" value="Imm51"/>
</dbReference>
<evidence type="ECO:0000313" key="1">
    <source>
        <dbReference type="EMBL" id="GLF99168.1"/>
    </source>
</evidence>
<name>A0ABQ5P9B2_9ACTN</name>
<dbReference type="EMBL" id="BSBI01000018">
    <property type="protein sequence ID" value="GLF99168.1"/>
    <property type="molecule type" value="Genomic_DNA"/>
</dbReference>
<dbReference type="RefSeq" id="WP_323451119.1">
    <property type="nucleotide sequence ID" value="NZ_BSBI01000018.1"/>
</dbReference>
<gene>
    <name evidence="1" type="ORF">SYYSPA8_32745</name>
</gene>
<evidence type="ECO:0000313" key="2">
    <source>
        <dbReference type="Proteomes" id="UP001291653"/>
    </source>
</evidence>
<keyword evidence="2" id="KW-1185">Reference proteome</keyword>
<sequence>MTNTTGAADAGHGDLTPLRFFEYDHRPGHYCLMLTDDHMMAAEETFAELGYEAGGYGWAGVARSALRARLGPEAAGAVGMDPEAGMFVAYGDDPAALRALGAVLREALRDRAVLRELIEAGEPDWFD</sequence>
<proteinExistence type="predicted"/>
<comment type="caution">
    <text evidence="1">The sequence shown here is derived from an EMBL/GenBank/DDBJ whole genome shotgun (WGS) entry which is preliminary data.</text>
</comment>
<reference evidence="1 2" key="1">
    <citation type="submission" date="2022-10" db="EMBL/GenBank/DDBJ databases">
        <title>Draft genome sequence of Streptomyces sp. YSPA8.</title>
        <authorList>
            <person name="Moriuchi R."/>
            <person name="Dohra H."/>
            <person name="Yamamura H."/>
            <person name="Kodani S."/>
        </authorList>
    </citation>
    <scope>NUCLEOTIDE SEQUENCE [LARGE SCALE GENOMIC DNA]</scope>
    <source>
        <strain evidence="1 2">YSPA8</strain>
    </source>
</reference>
<accession>A0ABQ5P9B2</accession>
<dbReference type="Pfam" id="PF15595">
    <property type="entry name" value="Imm51"/>
    <property type="match status" value="1"/>
</dbReference>
<dbReference type="Proteomes" id="UP001291653">
    <property type="component" value="Unassembled WGS sequence"/>
</dbReference>